<dbReference type="AlphaFoldDB" id="A0A318KWB8"/>
<evidence type="ECO:0000313" key="2">
    <source>
        <dbReference type="EMBL" id="PXX81158.1"/>
    </source>
</evidence>
<accession>A0A318KWB8</accession>
<proteinExistence type="predicted"/>
<gene>
    <name evidence="2" type="ORF">DES51_102281</name>
</gene>
<dbReference type="RefSeq" id="WP_022938589.1">
    <property type="nucleotide sequence ID" value="NZ_CABKRQ010000006.1"/>
</dbReference>
<dbReference type="Proteomes" id="UP000247612">
    <property type="component" value="Unassembled WGS sequence"/>
</dbReference>
<protein>
    <submittedName>
        <fullName evidence="2">Uncharacterized protein</fullName>
    </submittedName>
</protein>
<feature type="transmembrane region" description="Helical" evidence="1">
    <location>
        <begin position="197"/>
        <end position="219"/>
    </location>
</feature>
<keyword evidence="1" id="KW-1133">Transmembrane helix</keyword>
<feature type="transmembrane region" description="Helical" evidence="1">
    <location>
        <begin position="169"/>
        <end position="191"/>
    </location>
</feature>
<organism evidence="2 3">
    <name type="scientific">Dielma fastidiosa</name>
    <dbReference type="NCBI Taxonomy" id="1034346"/>
    <lineage>
        <taxon>Bacteria</taxon>
        <taxon>Bacillati</taxon>
        <taxon>Bacillota</taxon>
        <taxon>Erysipelotrichia</taxon>
        <taxon>Erysipelotrichales</taxon>
        <taxon>Erysipelotrichaceae</taxon>
        <taxon>Dielma</taxon>
    </lineage>
</organism>
<sequence length="227" mass="26062">MWKKYLLLFMLPAISFGYIGMQFKNLPYVDSLKLFFLFPKVLQEYHYSTINVVLIACLLLVIILSVILFLEQFSLVFNELGSLHMIRYGSMKSFMLHIQKSIIRSSIQIAIDLCVSILFWTWCFIGSFPSASDAVMLLLIVVRLVYFLLVFVELIVIIQYKCKVNFISYYLLIGLSTIALIECMGDFNLIIHFPQSMIGNGIQIGILIVVLVISSIITLKFRGEQND</sequence>
<feature type="transmembrane region" description="Helical" evidence="1">
    <location>
        <begin position="109"/>
        <end position="128"/>
    </location>
</feature>
<feature type="transmembrane region" description="Helical" evidence="1">
    <location>
        <begin position="45"/>
        <end position="70"/>
    </location>
</feature>
<evidence type="ECO:0000313" key="3">
    <source>
        <dbReference type="Proteomes" id="UP000247612"/>
    </source>
</evidence>
<name>A0A318KWB8_9FIRM</name>
<dbReference type="EMBL" id="QJKH01000002">
    <property type="protein sequence ID" value="PXX81158.1"/>
    <property type="molecule type" value="Genomic_DNA"/>
</dbReference>
<keyword evidence="1" id="KW-0812">Transmembrane</keyword>
<evidence type="ECO:0000256" key="1">
    <source>
        <dbReference type="SAM" id="Phobius"/>
    </source>
</evidence>
<comment type="caution">
    <text evidence="2">The sequence shown here is derived from an EMBL/GenBank/DDBJ whole genome shotgun (WGS) entry which is preliminary data.</text>
</comment>
<feature type="transmembrane region" description="Helical" evidence="1">
    <location>
        <begin position="134"/>
        <end position="157"/>
    </location>
</feature>
<keyword evidence="1" id="KW-0472">Membrane</keyword>
<dbReference type="STRING" id="1034346.GCA_000313565_02286"/>
<reference evidence="2 3" key="1">
    <citation type="submission" date="2018-05" db="EMBL/GenBank/DDBJ databases">
        <title>Genomic Encyclopedia of Type Strains, Phase IV (KMG-IV): sequencing the most valuable type-strain genomes for metagenomic binning, comparative biology and taxonomic classification.</title>
        <authorList>
            <person name="Goeker M."/>
        </authorList>
    </citation>
    <scope>NUCLEOTIDE SEQUENCE [LARGE SCALE GENOMIC DNA]</scope>
    <source>
        <strain evidence="2 3">JC118</strain>
    </source>
</reference>
<keyword evidence="3" id="KW-1185">Reference proteome</keyword>